<keyword evidence="4" id="KW-1185">Reference proteome</keyword>
<dbReference type="GeneID" id="6076471"/>
<sequence>MSRRGGSIFNGAPSLEASNQAQIEDLVQRNRTIEHTNKRLSEQLTREVSRSKEALETMRQEWVNKRQEWHQASTDLLALCRIDQKRVEVELERERSNALQEMKFTRDEKLLRLQRDFRIKLFQIREEELERKIEEMEAEKRRNKGNSDLIVRKLEAKCAELLIQLKEEKEEWAVAERERDEIERVLTKLRETHATLQGSSESMKSKLERVKLQFEGSQTKNTEVQRANDDLKRANADLIRQLEKWQNLETKEGEVADSERKKRLALELEVKGLKEDLAKNDEEKEKLEADLSKEKRRVERMKSTVQEWQAEAKSHEESSAQLKKQLSNAQKQLHKLKNDLEEERAMVALPNEIEEDQLEVEEVTELIENPSSPPSEPAKPASKQGRRPTAAPRSKRGEVPGSETEAGPSRAAVRQEKTKKATGAETDVEETAKRKPQKVAAQDSDVEIIDAKKKGKGKAKVIDLEDEETEAVLPPKNKRKRATHQSHDEDDVKIVGEKRAPPKKGKPESKGKGASAKPPSKKKAESRATSVQPSGVDEADEGAEEPARKKKRKINIFPATAGVFNFSNSKGGLDIPSELSPVKDSEPVPGRSITTSFMSSVISRNWGGKT</sequence>
<feature type="compositionally biased region" description="Basic and acidic residues" evidence="2">
    <location>
        <begin position="275"/>
        <end position="302"/>
    </location>
</feature>
<evidence type="ECO:0000313" key="4">
    <source>
        <dbReference type="Proteomes" id="UP000001194"/>
    </source>
</evidence>
<dbReference type="OrthoDB" id="2681654at2759"/>
<dbReference type="HOGENOM" id="CLU_029096_0_0_1"/>
<dbReference type="RefSeq" id="XP_001880866.1">
    <property type="nucleotide sequence ID" value="XM_001880831.1"/>
</dbReference>
<protein>
    <submittedName>
        <fullName evidence="3">Predicted protein</fullName>
    </submittedName>
</protein>
<dbReference type="KEGG" id="lbc:LACBIDRAFT_297022"/>
<keyword evidence="1" id="KW-0175">Coiled coil</keyword>
<feature type="region of interest" description="Disordered" evidence="2">
    <location>
        <begin position="574"/>
        <end position="593"/>
    </location>
</feature>
<feature type="compositionally biased region" description="Basic and acidic residues" evidence="2">
    <location>
        <begin position="485"/>
        <end position="511"/>
    </location>
</feature>
<dbReference type="InParanoid" id="B0D9T6"/>
<feature type="compositionally biased region" description="Acidic residues" evidence="2">
    <location>
        <begin position="352"/>
        <end position="365"/>
    </location>
</feature>
<feature type="region of interest" description="Disordered" evidence="2">
    <location>
        <begin position="275"/>
        <end position="552"/>
    </location>
</feature>
<feature type="compositionally biased region" description="Polar residues" evidence="2">
    <location>
        <begin position="319"/>
        <end position="331"/>
    </location>
</feature>
<feature type="coiled-coil region" evidence="1">
    <location>
        <begin position="88"/>
        <end position="185"/>
    </location>
</feature>
<feature type="coiled-coil region" evidence="1">
    <location>
        <begin position="23"/>
        <end position="61"/>
    </location>
</feature>
<organism evidence="4">
    <name type="scientific">Laccaria bicolor (strain S238N-H82 / ATCC MYA-4686)</name>
    <name type="common">Bicoloured deceiver</name>
    <name type="synonym">Laccaria laccata var. bicolor</name>
    <dbReference type="NCBI Taxonomy" id="486041"/>
    <lineage>
        <taxon>Eukaryota</taxon>
        <taxon>Fungi</taxon>
        <taxon>Dikarya</taxon>
        <taxon>Basidiomycota</taxon>
        <taxon>Agaricomycotina</taxon>
        <taxon>Agaricomycetes</taxon>
        <taxon>Agaricomycetidae</taxon>
        <taxon>Agaricales</taxon>
        <taxon>Agaricineae</taxon>
        <taxon>Hydnangiaceae</taxon>
        <taxon>Laccaria</taxon>
    </lineage>
</organism>
<evidence type="ECO:0000313" key="3">
    <source>
        <dbReference type="EMBL" id="EDR08641.1"/>
    </source>
</evidence>
<proteinExistence type="predicted"/>
<reference evidence="3 4" key="1">
    <citation type="journal article" date="2008" name="Nature">
        <title>The genome of Laccaria bicolor provides insights into mycorrhizal symbiosis.</title>
        <authorList>
            <person name="Martin F."/>
            <person name="Aerts A."/>
            <person name="Ahren D."/>
            <person name="Brun A."/>
            <person name="Danchin E.G.J."/>
            <person name="Duchaussoy F."/>
            <person name="Gibon J."/>
            <person name="Kohler A."/>
            <person name="Lindquist E."/>
            <person name="Pereda V."/>
            <person name="Salamov A."/>
            <person name="Shapiro H.J."/>
            <person name="Wuyts J."/>
            <person name="Blaudez D."/>
            <person name="Buee M."/>
            <person name="Brokstein P."/>
            <person name="Canbaeck B."/>
            <person name="Cohen D."/>
            <person name="Courty P.E."/>
            <person name="Coutinho P.M."/>
            <person name="Delaruelle C."/>
            <person name="Detter J.C."/>
            <person name="Deveau A."/>
            <person name="DiFazio S."/>
            <person name="Duplessis S."/>
            <person name="Fraissinet-Tachet L."/>
            <person name="Lucic E."/>
            <person name="Frey-Klett P."/>
            <person name="Fourrey C."/>
            <person name="Feussner I."/>
            <person name="Gay G."/>
            <person name="Grimwood J."/>
            <person name="Hoegger P.J."/>
            <person name="Jain P."/>
            <person name="Kilaru S."/>
            <person name="Labbe J."/>
            <person name="Lin Y.C."/>
            <person name="Legue V."/>
            <person name="Le Tacon F."/>
            <person name="Marmeisse R."/>
            <person name="Melayah D."/>
            <person name="Montanini B."/>
            <person name="Muratet M."/>
            <person name="Nehls U."/>
            <person name="Niculita-Hirzel H."/>
            <person name="Oudot-Le Secq M.P."/>
            <person name="Peter M."/>
            <person name="Quesneville H."/>
            <person name="Rajashekar B."/>
            <person name="Reich M."/>
            <person name="Rouhier N."/>
            <person name="Schmutz J."/>
            <person name="Yin T."/>
            <person name="Chalot M."/>
            <person name="Henrissat B."/>
            <person name="Kuees U."/>
            <person name="Lucas S."/>
            <person name="Van de Peer Y."/>
            <person name="Podila G.K."/>
            <person name="Polle A."/>
            <person name="Pukkila P.J."/>
            <person name="Richardson P.M."/>
            <person name="Rouze P."/>
            <person name="Sanders I.R."/>
            <person name="Stajich J.E."/>
            <person name="Tunlid A."/>
            <person name="Tuskan G."/>
            <person name="Grigoriev I.V."/>
        </authorList>
    </citation>
    <scope>NUCLEOTIDE SEQUENCE [LARGE SCALE GENOMIC DNA]</scope>
    <source>
        <strain evidence="4">S238N-H82 / ATCC MYA-4686</strain>
    </source>
</reference>
<dbReference type="AlphaFoldDB" id="B0D9T6"/>
<name>B0D9T6_LACBS</name>
<evidence type="ECO:0000256" key="2">
    <source>
        <dbReference type="SAM" id="MobiDB-lite"/>
    </source>
</evidence>
<dbReference type="STRING" id="486041.B0D9T6"/>
<evidence type="ECO:0000256" key="1">
    <source>
        <dbReference type="SAM" id="Coils"/>
    </source>
</evidence>
<dbReference type="EMBL" id="DS547101">
    <property type="protein sequence ID" value="EDR08641.1"/>
    <property type="molecule type" value="Genomic_DNA"/>
</dbReference>
<feature type="compositionally biased region" description="Basic and acidic residues" evidence="2">
    <location>
        <begin position="336"/>
        <end position="345"/>
    </location>
</feature>
<gene>
    <name evidence="3" type="ORF">LACBIDRAFT_297022</name>
</gene>
<accession>B0D9T6</accession>
<dbReference type="Proteomes" id="UP000001194">
    <property type="component" value="Unassembled WGS sequence"/>
</dbReference>